<dbReference type="InterPro" id="IPR036188">
    <property type="entry name" value="FAD/NAD-bd_sf"/>
</dbReference>
<dbReference type="InterPro" id="IPR002938">
    <property type="entry name" value="FAD-bd"/>
</dbReference>
<evidence type="ECO:0000313" key="3">
    <source>
        <dbReference type="Proteomes" id="UP001140076"/>
    </source>
</evidence>
<proteinExistence type="predicted"/>
<dbReference type="PRINTS" id="PR00420">
    <property type="entry name" value="RNGMNOXGNASE"/>
</dbReference>
<reference evidence="2" key="1">
    <citation type="submission" date="2021-10" db="EMBL/GenBank/DDBJ databases">
        <title>Streptomonospora sp. nov., isolated from mangrove soil.</title>
        <authorList>
            <person name="Chen X."/>
            <person name="Ge X."/>
            <person name="Liu W."/>
        </authorList>
    </citation>
    <scope>NUCLEOTIDE SEQUENCE</scope>
    <source>
        <strain evidence="2">S1-112</strain>
    </source>
</reference>
<keyword evidence="2" id="KW-0560">Oxidoreductase</keyword>
<sequence>MRPTKTILISGGGIAGPALAYWLRAYGFTPVVVERAPQIRTGGQRIEMSGVGAEALHRMGLLERIRAQSGQPPEGVFYLGRADRRVDMPSWSPPSETRYERAPFAVKRGVLGTVLYENARDGVEYVFDDSITEIRQSDDGVDVSFENSPPRRVDLVVGADGLYSNVRSQVFGPADRFTRFLGTNLVIFTVDNYLGHRDSMSWHMWPYRGCAITTFPGNTELEGLFLFRSTTPLNVRDLTVDQRMRLVDKIYADAGWEVPGLLRAMRDSRDFVFTPSTQIRMDSWTRGRVALVGDSGYCPDPMSGQGSTLALVGAYILAAELKAAEGDHTRALPAYDAAMRRFVAFSQGVADFSTAFAAPRTGRWGVWAREQQLRAFFAVAHRARRMNLSLPAAWDYGGSLSLEDYRPAA</sequence>
<comment type="caution">
    <text evidence="2">The sequence shown here is derived from an EMBL/GenBank/DDBJ whole genome shotgun (WGS) entry which is preliminary data.</text>
</comment>
<dbReference type="PANTHER" id="PTHR46865">
    <property type="entry name" value="OXIDOREDUCTASE-RELATED"/>
    <property type="match status" value="1"/>
</dbReference>
<dbReference type="InterPro" id="IPR051704">
    <property type="entry name" value="FAD_aromatic-hydroxylase"/>
</dbReference>
<gene>
    <name evidence="2" type="ORF">LG943_04580</name>
</gene>
<dbReference type="RefSeq" id="WP_270070886.1">
    <property type="nucleotide sequence ID" value="NZ_JAJAQC010000005.1"/>
</dbReference>
<keyword evidence="3" id="KW-1185">Reference proteome</keyword>
<dbReference type="PANTHER" id="PTHR46865:SF2">
    <property type="entry name" value="MONOOXYGENASE"/>
    <property type="match status" value="1"/>
</dbReference>
<accession>A0A9X3SG16</accession>
<dbReference type="AlphaFoldDB" id="A0A9X3SG16"/>
<protein>
    <submittedName>
        <fullName evidence="2">FAD-dependent monooxygenase</fullName>
    </submittedName>
</protein>
<dbReference type="GO" id="GO:0071949">
    <property type="term" value="F:FAD binding"/>
    <property type="evidence" value="ECO:0007669"/>
    <property type="project" value="InterPro"/>
</dbReference>
<keyword evidence="2" id="KW-0503">Monooxygenase</keyword>
<dbReference type="SUPFAM" id="SSF51905">
    <property type="entry name" value="FAD/NAD(P)-binding domain"/>
    <property type="match status" value="1"/>
</dbReference>
<dbReference type="Gene3D" id="3.50.50.60">
    <property type="entry name" value="FAD/NAD(P)-binding domain"/>
    <property type="match status" value="1"/>
</dbReference>
<dbReference type="Gene3D" id="3.30.9.10">
    <property type="entry name" value="D-Amino Acid Oxidase, subunit A, domain 2"/>
    <property type="match status" value="1"/>
</dbReference>
<name>A0A9X3SG16_9ACTN</name>
<dbReference type="Pfam" id="PF01494">
    <property type="entry name" value="FAD_binding_3"/>
    <property type="match status" value="1"/>
</dbReference>
<dbReference type="EMBL" id="JAJAQC010000005">
    <property type="protein sequence ID" value="MDA0563609.1"/>
    <property type="molecule type" value="Genomic_DNA"/>
</dbReference>
<evidence type="ECO:0000259" key="1">
    <source>
        <dbReference type="Pfam" id="PF01494"/>
    </source>
</evidence>
<dbReference type="Proteomes" id="UP001140076">
    <property type="component" value="Unassembled WGS sequence"/>
</dbReference>
<feature type="domain" description="FAD-binding" evidence="1">
    <location>
        <begin position="6"/>
        <end position="335"/>
    </location>
</feature>
<dbReference type="GO" id="GO:0004497">
    <property type="term" value="F:monooxygenase activity"/>
    <property type="evidence" value="ECO:0007669"/>
    <property type="project" value="UniProtKB-KW"/>
</dbReference>
<organism evidence="2 3">
    <name type="scientific">Streptomonospora mangrovi</name>
    <dbReference type="NCBI Taxonomy" id="2883123"/>
    <lineage>
        <taxon>Bacteria</taxon>
        <taxon>Bacillati</taxon>
        <taxon>Actinomycetota</taxon>
        <taxon>Actinomycetes</taxon>
        <taxon>Streptosporangiales</taxon>
        <taxon>Nocardiopsidaceae</taxon>
        <taxon>Streptomonospora</taxon>
    </lineage>
</organism>
<evidence type="ECO:0000313" key="2">
    <source>
        <dbReference type="EMBL" id="MDA0563609.1"/>
    </source>
</evidence>